<organism evidence="3 4">
    <name type="scientific">Nocardia beijingensis</name>
    <dbReference type="NCBI Taxonomy" id="95162"/>
    <lineage>
        <taxon>Bacteria</taxon>
        <taxon>Bacillati</taxon>
        <taxon>Actinomycetota</taxon>
        <taxon>Actinomycetes</taxon>
        <taxon>Mycobacteriales</taxon>
        <taxon>Nocardiaceae</taxon>
        <taxon>Nocardia</taxon>
    </lineage>
</organism>
<dbReference type="Proteomes" id="UP001611450">
    <property type="component" value="Unassembled WGS sequence"/>
</dbReference>
<dbReference type="SUPFAM" id="SSF140453">
    <property type="entry name" value="EsxAB dimer-like"/>
    <property type="match status" value="1"/>
</dbReference>
<feature type="region of interest" description="Disordered" evidence="1">
    <location>
        <begin position="179"/>
        <end position="250"/>
    </location>
</feature>
<name>A0ABW7WQK0_9NOCA</name>
<evidence type="ECO:0000256" key="1">
    <source>
        <dbReference type="SAM" id="MobiDB-lite"/>
    </source>
</evidence>
<proteinExistence type="predicted"/>
<dbReference type="RefSeq" id="WP_396946783.1">
    <property type="nucleotide sequence ID" value="NZ_JBIRXV010000006.1"/>
</dbReference>
<accession>A0ABW7WQK0</accession>
<feature type="compositionally biased region" description="Basic and acidic residues" evidence="1">
    <location>
        <begin position="221"/>
        <end position="237"/>
    </location>
</feature>
<gene>
    <name evidence="3" type="ORF">ACH47G_26160</name>
</gene>
<evidence type="ECO:0000313" key="3">
    <source>
        <dbReference type="EMBL" id="MFI2323978.1"/>
    </source>
</evidence>
<reference evidence="3 4" key="1">
    <citation type="submission" date="2024-10" db="EMBL/GenBank/DDBJ databases">
        <title>The Natural Products Discovery Center: Release of the First 8490 Sequenced Strains for Exploring Actinobacteria Biosynthetic Diversity.</title>
        <authorList>
            <person name="Kalkreuter E."/>
            <person name="Kautsar S.A."/>
            <person name="Yang D."/>
            <person name="Bader C.D."/>
            <person name="Teijaro C.N."/>
            <person name="Fluegel L."/>
            <person name="Davis C.M."/>
            <person name="Simpson J.R."/>
            <person name="Lauterbach L."/>
            <person name="Steele A.D."/>
            <person name="Gui C."/>
            <person name="Meng S."/>
            <person name="Li G."/>
            <person name="Viehrig K."/>
            <person name="Ye F."/>
            <person name="Su P."/>
            <person name="Kiefer A.F."/>
            <person name="Nichols A."/>
            <person name="Cepeda A.J."/>
            <person name="Yan W."/>
            <person name="Fan B."/>
            <person name="Jiang Y."/>
            <person name="Adhikari A."/>
            <person name="Zheng C.-J."/>
            <person name="Schuster L."/>
            <person name="Cowan T.M."/>
            <person name="Smanski M.J."/>
            <person name="Chevrette M.G."/>
            <person name="De Carvalho L.P.S."/>
            <person name="Shen B."/>
        </authorList>
    </citation>
    <scope>NUCLEOTIDE SEQUENCE [LARGE SCALE GENOMIC DNA]</scope>
    <source>
        <strain evidence="3 4">NPDC019626</strain>
    </source>
</reference>
<dbReference type="InterPro" id="IPR036689">
    <property type="entry name" value="ESAT-6-like_sf"/>
</dbReference>
<sequence length="347" mass="37407">MNALTKSQVLALRPDVLTAQADRWAQQAHELAGALDNQYRAVDKSLDTWQGESGNAMRGEYEAVHSDTGKLRKALKLGADAARSGATELAAAQAAVATAVRIAEEKGYTVAEDGTCTPAASTQQTLLGTVSDPDRLQTAMRALEADAEIRTAAIKEALNQADAADTAATRAITDAFADLPGSEQTPAGQPQAKPINDGYGSWSDLGENEKSVCLNNPRDCNNSRERRDKQIAQDESAKAFPGDPESTRQDAARHCIWQGLTTESANADFAKRLADAHEKDKPSPLNGSKEMDEWNNHTGRQVGLRLEGNRQAIIDTCIRYAHEAQVVDPNHMNYNNVDGTSLVVIKE</sequence>
<dbReference type="EMBL" id="JBIRXV010000006">
    <property type="protein sequence ID" value="MFI2323978.1"/>
    <property type="molecule type" value="Genomic_DNA"/>
</dbReference>
<dbReference type="InterPro" id="IPR054246">
    <property type="entry name" value="DUF6973"/>
</dbReference>
<evidence type="ECO:0000313" key="4">
    <source>
        <dbReference type="Proteomes" id="UP001611450"/>
    </source>
</evidence>
<dbReference type="Pfam" id="PF22322">
    <property type="entry name" value="DUF6973"/>
    <property type="match status" value="1"/>
</dbReference>
<feature type="region of interest" description="Disordered" evidence="1">
    <location>
        <begin position="275"/>
        <end position="294"/>
    </location>
</feature>
<feature type="domain" description="DUF6973" evidence="2">
    <location>
        <begin position="213"/>
        <end position="320"/>
    </location>
</feature>
<dbReference type="Gene3D" id="1.10.287.1060">
    <property type="entry name" value="ESAT-6-like"/>
    <property type="match status" value="1"/>
</dbReference>
<keyword evidence="4" id="KW-1185">Reference proteome</keyword>
<protein>
    <submittedName>
        <fullName evidence="3">DUF6973 domain-containing protein</fullName>
    </submittedName>
</protein>
<comment type="caution">
    <text evidence="3">The sequence shown here is derived from an EMBL/GenBank/DDBJ whole genome shotgun (WGS) entry which is preliminary data.</text>
</comment>
<evidence type="ECO:0000259" key="2">
    <source>
        <dbReference type="Pfam" id="PF22322"/>
    </source>
</evidence>